<keyword evidence="2" id="KW-1185">Reference proteome</keyword>
<name>A0A1I5EAU5_PSUAM</name>
<dbReference type="Proteomes" id="UP000199614">
    <property type="component" value="Unassembled WGS sequence"/>
</dbReference>
<accession>A0A1I5EAU5</accession>
<reference evidence="1 2" key="1">
    <citation type="submission" date="2016-10" db="EMBL/GenBank/DDBJ databases">
        <authorList>
            <person name="de Groot N.N."/>
        </authorList>
    </citation>
    <scope>NUCLEOTIDE SEQUENCE [LARGE SCALE GENOMIC DNA]</scope>
    <source>
        <strain evidence="1 2">CGMCC 4.1877</strain>
    </source>
</reference>
<proteinExistence type="predicted"/>
<dbReference type="RefSeq" id="WP_093349983.1">
    <property type="nucleotide sequence ID" value="NZ_FOUY01000030.1"/>
</dbReference>
<protein>
    <submittedName>
        <fullName evidence="1">Uncharacterized protein</fullName>
    </submittedName>
</protein>
<gene>
    <name evidence="1" type="ORF">SAMN05216207_10302</name>
</gene>
<organism evidence="1 2">
    <name type="scientific">Pseudonocardia ammonioxydans</name>
    <dbReference type="NCBI Taxonomy" id="260086"/>
    <lineage>
        <taxon>Bacteria</taxon>
        <taxon>Bacillati</taxon>
        <taxon>Actinomycetota</taxon>
        <taxon>Actinomycetes</taxon>
        <taxon>Pseudonocardiales</taxon>
        <taxon>Pseudonocardiaceae</taxon>
        <taxon>Pseudonocardia</taxon>
    </lineage>
</organism>
<dbReference type="AlphaFoldDB" id="A0A1I5EAU5"/>
<dbReference type="EMBL" id="FOUY01000030">
    <property type="protein sequence ID" value="SFO08642.1"/>
    <property type="molecule type" value="Genomic_DNA"/>
</dbReference>
<evidence type="ECO:0000313" key="1">
    <source>
        <dbReference type="EMBL" id="SFO08642.1"/>
    </source>
</evidence>
<sequence>MTPSVRDHTAGHLEDISIQISVVLDPLAVRCAGWPVEQIRPLIAHAWRREFGSELSETAVSDTALALRDRRPWCEALWTTGW</sequence>
<evidence type="ECO:0000313" key="2">
    <source>
        <dbReference type="Proteomes" id="UP000199614"/>
    </source>
</evidence>